<dbReference type="InterPro" id="IPR036397">
    <property type="entry name" value="RNaseH_sf"/>
</dbReference>
<evidence type="ECO:0000256" key="4">
    <source>
        <dbReference type="ARBA" id="ARBA00023125"/>
    </source>
</evidence>
<feature type="transmembrane region" description="Helical" evidence="6">
    <location>
        <begin position="343"/>
        <end position="360"/>
    </location>
</feature>
<evidence type="ECO:0000256" key="2">
    <source>
        <dbReference type="ARBA" id="ARBA00006363"/>
    </source>
</evidence>
<dbReference type="Pfam" id="PF13936">
    <property type="entry name" value="HTH_38"/>
    <property type="match status" value="1"/>
</dbReference>
<dbReference type="AlphaFoldDB" id="B1FYM1"/>
<keyword evidence="3" id="KW-0815">Transposition</keyword>
<dbReference type="GO" id="GO:0005829">
    <property type="term" value="C:cytosol"/>
    <property type="evidence" value="ECO:0007669"/>
    <property type="project" value="TreeGrafter"/>
</dbReference>
<keyword evidence="9" id="KW-1185">Reference proteome</keyword>
<dbReference type="GO" id="GO:0003677">
    <property type="term" value="F:DNA binding"/>
    <property type="evidence" value="ECO:0007669"/>
    <property type="project" value="UniProtKB-KW"/>
</dbReference>
<evidence type="ECO:0000256" key="3">
    <source>
        <dbReference type="ARBA" id="ARBA00022578"/>
    </source>
</evidence>
<dbReference type="EMBL" id="ABLD01000005">
    <property type="protein sequence ID" value="EDT10862.1"/>
    <property type="molecule type" value="Genomic_DNA"/>
</dbReference>
<dbReference type="GO" id="GO:0004803">
    <property type="term" value="F:transposase activity"/>
    <property type="evidence" value="ECO:0007669"/>
    <property type="project" value="InterPro"/>
</dbReference>
<feature type="domain" description="Integrase catalytic" evidence="7">
    <location>
        <begin position="598"/>
        <end position="759"/>
    </location>
</feature>
<evidence type="ECO:0000256" key="5">
    <source>
        <dbReference type="ARBA" id="ARBA00023172"/>
    </source>
</evidence>
<feature type="transmembrane region" description="Helical" evidence="6">
    <location>
        <begin position="143"/>
        <end position="163"/>
    </location>
</feature>
<feature type="transmembrane region" description="Helical" evidence="6">
    <location>
        <begin position="198"/>
        <end position="219"/>
    </location>
</feature>
<feature type="transmembrane region" description="Helical" evidence="6">
    <location>
        <begin position="101"/>
        <end position="123"/>
    </location>
</feature>
<dbReference type="InterPro" id="IPR025246">
    <property type="entry name" value="IS30-like_HTH"/>
</dbReference>
<dbReference type="PANTHER" id="PTHR10948:SF23">
    <property type="entry name" value="TRANSPOSASE INSI FOR INSERTION SEQUENCE ELEMENT IS30A-RELATED"/>
    <property type="match status" value="1"/>
</dbReference>
<dbReference type="PROSITE" id="PS01043">
    <property type="entry name" value="TRANSPOSASE_IS30"/>
    <property type="match status" value="1"/>
</dbReference>
<evidence type="ECO:0000259" key="7">
    <source>
        <dbReference type="PROSITE" id="PS50994"/>
    </source>
</evidence>
<dbReference type="Proteomes" id="UP000005045">
    <property type="component" value="Unassembled WGS sequence"/>
</dbReference>
<evidence type="ECO:0000256" key="1">
    <source>
        <dbReference type="ARBA" id="ARBA00002190"/>
    </source>
</evidence>
<dbReference type="GO" id="GO:0015074">
    <property type="term" value="P:DNA integration"/>
    <property type="evidence" value="ECO:0007669"/>
    <property type="project" value="InterPro"/>
</dbReference>
<reference evidence="8 9" key="1">
    <citation type="submission" date="2008-03" db="EMBL/GenBank/DDBJ databases">
        <title>Sequencing of the draft genome and assembly of Burkholderia graminis C4D1M.</title>
        <authorList>
            <consortium name="US DOE Joint Genome Institute (JGI-PGF)"/>
            <person name="Copeland A."/>
            <person name="Lucas S."/>
            <person name="Lapidus A."/>
            <person name="Glavina del Rio T."/>
            <person name="Dalin E."/>
            <person name="Tice H."/>
            <person name="Bruce D."/>
            <person name="Goodwin L."/>
            <person name="Pitluck S."/>
            <person name="Larimer F."/>
            <person name="Land M.L."/>
            <person name="Hauser L."/>
            <person name="Tiedje J."/>
            <person name="Richardson P."/>
        </authorList>
    </citation>
    <scope>NUCLEOTIDE SEQUENCE [LARGE SCALE GENOMIC DNA]</scope>
    <source>
        <strain evidence="9">ATCC 700544 / DSM 17151 / LMG 18924 / NCIMB 13744 / C4D1M</strain>
    </source>
</reference>
<feature type="transmembrane region" description="Helical" evidence="6">
    <location>
        <begin position="256"/>
        <end position="274"/>
    </location>
</feature>
<comment type="similarity">
    <text evidence="2">Belongs to the transposase IS30 family.</text>
</comment>
<dbReference type="NCBIfam" id="NF033563">
    <property type="entry name" value="transpos_IS30"/>
    <property type="match status" value="1"/>
</dbReference>
<organism evidence="8 9">
    <name type="scientific">Paraburkholderia graminis (strain ATCC 700544 / DSM 17151 / LMG 18924 / NCIMB 13744 / C4D1M)</name>
    <dbReference type="NCBI Taxonomy" id="396598"/>
    <lineage>
        <taxon>Bacteria</taxon>
        <taxon>Pseudomonadati</taxon>
        <taxon>Pseudomonadota</taxon>
        <taxon>Betaproteobacteria</taxon>
        <taxon>Burkholderiales</taxon>
        <taxon>Burkholderiaceae</taxon>
        <taxon>Paraburkholderia</taxon>
    </lineage>
</organism>
<feature type="transmembrane region" description="Helical" evidence="6">
    <location>
        <begin position="281"/>
        <end position="301"/>
    </location>
</feature>
<dbReference type="Pfam" id="PF01757">
    <property type="entry name" value="Acyl_transf_3"/>
    <property type="match status" value="1"/>
</dbReference>
<dbReference type="OrthoDB" id="9803231at2"/>
<feature type="transmembrane region" description="Helical" evidence="6">
    <location>
        <begin position="32"/>
        <end position="51"/>
    </location>
</feature>
<dbReference type="GO" id="GO:0006313">
    <property type="term" value="P:DNA transposition"/>
    <property type="evidence" value="ECO:0007669"/>
    <property type="project" value="InterPro"/>
</dbReference>
<dbReference type="InterPro" id="IPR001584">
    <property type="entry name" value="Integrase_cat-core"/>
</dbReference>
<dbReference type="GO" id="GO:0016747">
    <property type="term" value="F:acyltransferase activity, transferring groups other than amino-acyl groups"/>
    <property type="evidence" value="ECO:0007669"/>
    <property type="project" value="InterPro"/>
</dbReference>
<comment type="caution">
    <text evidence="8">The sequence shown here is derived from an EMBL/GenBank/DDBJ whole genome shotgun (WGS) entry which is preliminary data.</text>
</comment>
<evidence type="ECO:0000313" key="9">
    <source>
        <dbReference type="Proteomes" id="UP000005045"/>
    </source>
</evidence>
<dbReference type="Pfam" id="PF00665">
    <property type="entry name" value="rve"/>
    <property type="match status" value="1"/>
</dbReference>
<evidence type="ECO:0000256" key="6">
    <source>
        <dbReference type="SAM" id="Phobius"/>
    </source>
</evidence>
<dbReference type="PANTHER" id="PTHR10948">
    <property type="entry name" value="TRANSPOSASE"/>
    <property type="match status" value="1"/>
</dbReference>
<feature type="transmembrane region" description="Helical" evidence="6">
    <location>
        <begin position="231"/>
        <end position="250"/>
    </location>
</feature>
<dbReference type="InterPro" id="IPR002656">
    <property type="entry name" value="Acyl_transf_3_dom"/>
</dbReference>
<comment type="function">
    <text evidence="1">Required for the transposition of the insertion element.</text>
</comment>
<sequence length="763" mass="86618">MSALEPLKSLPIHVDSSAPILRKIWDMGLYNIAPYFVVMAALCCLFALPLFRFVDTVGGDSGRVVTIDGLRGFLALSVMIYHGLISYNYQANGQWIASDSLFYRPLGGVAVMLFFMITAYLFWTRLLKRDGRPDWKGLYIGRLFRIGPLYVFSILAMTLIVFWRTGFELREPLDSMVSNLGRWFALGLNDDMKPINGFPWTIFILMGVTWSIKYEWWFYFSLIITAIFIQLRMHLTFAVVGLAASFALILTTQSDLWCLPAAFFCGILTASLLHEGIKPRLSANWMSIMALTALAIMFSFARTHAGVIQIALIGIAFYLICSGADLFGLLLLRPAQRMGHISYGIYLLQGIPLTLLFGGFNRSMQHTRVCVGSGGVAMKQRPRIYYSESQKALMWDRWRKGETIHQIAKLFDRGHSSIQRILAEAGGIEPPQRHRALKALTLAEREEISRCLVARLSIRSIAARLGRAPSTISRELQRNGGMQDYRASQAEALAWDRARRPKVCKLVGNQTLARVVAAKLKLQWSPEQISGWLKHVYAVNKDHLVSHETIYRSLYIQARGALKRELLEHLRRSRVMRRSRHHTLKTEDRTNIRDAVSISERPATAEDRAIPGHWEGDLLFGNATSQIATLVERQSRFVMLVKVASKDSEAVVNALIRHASKLPRELYKSLTWDRGSEMADHNRFTVATDIKVYFCDPQHPWQRGSNENTNGLLRQYFPKGTDLSVYSQARLDVVARRLNERPRKTLNFDTPAERFHQTVASTG</sequence>
<feature type="transmembrane region" description="Helical" evidence="6">
    <location>
        <begin position="307"/>
        <end position="331"/>
    </location>
</feature>
<dbReference type="InterPro" id="IPR001598">
    <property type="entry name" value="Transposase_IS30_CS"/>
</dbReference>
<evidence type="ECO:0000313" key="8">
    <source>
        <dbReference type="EMBL" id="EDT10862.1"/>
    </source>
</evidence>
<dbReference type="InterPro" id="IPR053392">
    <property type="entry name" value="Transposase_IS30-like"/>
</dbReference>
<dbReference type="Gene3D" id="3.30.420.10">
    <property type="entry name" value="Ribonuclease H-like superfamily/Ribonuclease H"/>
    <property type="match status" value="1"/>
</dbReference>
<accession>B1FYM1</accession>
<proteinExistence type="inferred from homology"/>
<protein>
    <submittedName>
        <fullName evidence="8">Integrase catalytic region</fullName>
    </submittedName>
</protein>
<name>B1FYM1_PARG4</name>
<dbReference type="PROSITE" id="PS50994">
    <property type="entry name" value="INTEGRASE"/>
    <property type="match status" value="1"/>
</dbReference>
<gene>
    <name evidence="8" type="ORF">BgramDRAFT_2240</name>
</gene>
<keyword evidence="6" id="KW-0812">Transmembrane</keyword>
<keyword evidence="4" id="KW-0238">DNA-binding</keyword>
<dbReference type="InterPro" id="IPR012337">
    <property type="entry name" value="RNaseH-like_sf"/>
</dbReference>
<feature type="transmembrane region" description="Helical" evidence="6">
    <location>
        <begin position="72"/>
        <end position="89"/>
    </location>
</feature>
<keyword evidence="5" id="KW-0233">DNA recombination</keyword>
<keyword evidence="6" id="KW-1133">Transmembrane helix</keyword>
<keyword evidence="6" id="KW-0472">Membrane</keyword>
<dbReference type="SUPFAM" id="SSF53098">
    <property type="entry name" value="Ribonuclease H-like"/>
    <property type="match status" value="1"/>
</dbReference>
<dbReference type="InterPro" id="IPR051917">
    <property type="entry name" value="Transposase-Integrase"/>
</dbReference>